<dbReference type="InterPro" id="IPR018365">
    <property type="entry name" value="Cell_cycle_FtsW-rel_CS"/>
</dbReference>
<feature type="transmembrane region" description="Helical" evidence="11">
    <location>
        <begin position="63"/>
        <end position="83"/>
    </location>
</feature>
<dbReference type="NCBIfam" id="TIGR02210">
    <property type="entry name" value="rodA_shape"/>
    <property type="match status" value="1"/>
</dbReference>
<dbReference type="EC" id="2.4.99.28" evidence="11"/>
<evidence type="ECO:0000256" key="2">
    <source>
        <dbReference type="ARBA" id="ARBA00022475"/>
    </source>
</evidence>
<evidence type="ECO:0000256" key="11">
    <source>
        <dbReference type="HAMAP-Rule" id="MF_02079"/>
    </source>
</evidence>
<keyword evidence="10 11" id="KW-0961">Cell wall biogenesis/degradation</keyword>
<dbReference type="GO" id="GO:0009252">
    <property type="term" value="P:peptidoglycan biosynthetic process"/>
    <property type="evidence" value="ECO:0007669"/>
    <property type="project" value="UniProtKB-UniRule"/>
</dbReference>
<feature type="transmembrane region" description="Helical" evidence="11">
    <location>
        <begin position="176"/>
        <end position="192"/>
    </location>
</feature>
<dbReference type="Pfam" id="PF01098">
    <property type="entry name" value="FTSW_RODA_SPOVE"/>
    <property type="match status" value="1"/>
</dbReference>
<accession>M1M4S5</accession>
<evidence type="ECO:0000256" key="9">
    <source>
        <dbReference type="ARBA" id="ARBA00023136"/>
    </source>
</evidence>
<feature type="transmembrane region" description="Helical" evidence="11">
    <location>
        <begin position="197"/>
        <end position="215"/>
    </location>
</feature>
<evidence type="ECO:0000256" key="3">
    <source>
        <dbReference type="ARBA" id="ARBA00022676"/>
    </source>
</evidence>
<feature type="transmembrane region" description="Helical" evidence="11">
    <location>
        <begin position="89"/>
        <end position="106"/>
    </location>
</feature>
<dbReference type="InterPro" id="IPR011923">
    <property type="entry name" value="RodA/MrdB"/>
</dbReference>
<feature type="transmembrane region" description="Helical" evidence="11">
    <location>
        <begin position="331"/>
        <end position="358"/>
    </location>
</feature>
<dbReference type="RefSeq" id="WP_015237638.1">
    <property type="nucleotide sequence ID" value="NC_020285.1"/>
</dbReference>
<dbReference type="GO" id="GO:0015648">
    <property type="term" value="F:lipid-linked peptidoglycan transporter activity"/>
    <property type="evidence" value="ECO:0007669"/>
    <property type="project" value="TreeGrafter"/>
</dbReference>
<dbReference type="KEGG" id="kbt:BCUE_0094"/>
<name>M1M4S5_9PROT</name>
<dbReference type="GO" id="GO:0005886">
    <property type="term" value="C:plasma membrane"/>
    <property type="evidence" value="ECO:0007669"/>
    <property type="project" value="UniProtKB-SubCell"/>
</dbReference>
<dbReference type="AlphaFoldDB" id="M1M4S5"/>
<proteinExistence type="inferred from homology"/>
<reference evidence="12 13" key="1">
    <citation type="journal article" date="2013" name="Genome Biol. Evol.">
        <title>Genome evolution and phylogenomic analysis of candidatus kinetoplastibacterium, the betaproteobacterial endosymbionts of strigomonas and angomonas.</title>
        <authorList>
            <person name="Alves J.M."/>
            <person name="Serrano M.G."/>
            <person name="Maia da Silva F."/>
            <person name="Voegtly L.J."/>
            <person name="Matveyev A.V."/>
            <person name="Teixeira M.M."/>
            <person name="Camargo E.P."/>
            <person name="Buck G.A."/>
        </authorList>
    </citation>
    <scope>NUCLEOTIDE SEQUENCE [LARGE SCALE GENOMIC DNA]</scope>
    <source>
        <strain evidence="12 13">TCC012E</strain>
    </source>
</reference>
<comment type="similarity">
    <text evidence="11">Belongs to the SEDS family. MrdB/RodA subfamily.</text>
</comment>
<dbReference type="HAMAP" id="MF_02079">
    <property type="entry name" value="PGT_RodA"/>
    <property type="match status" value="1"/>
</dbReference>
<dbReference type="GO" id="GO:0032153">
    <property type="term" value="C:cell division site"/>
    <property type="evidence" value="ECO:0007669"/>
    <property type="project" value="TreeGrafter"/>
</dbReference>
<comment type="pathway">
    <text evidence="11">Cell wall biogenesis; peptidoglycan biosynthesis.</text>
</comment>
<dbReference type="HOGENOM" id="CLU_029243_2_2_4"/>
<keyword evidence="6 11" id="KW-0133">Cell shape</keyword>
<feature type="transmembrane region" description="Helical" evidence="11">
    <location>
        <begin position="364"/>
        <end position="385"/>
    </location>
</feature>
<dbReference type="InterPro" id="IPR001182">
    <property type="entry name" value="FtsW/RodA"/>
</dbReference>
<dbReference type="GO" id="GO:0051301">
    <property type="term" value="P:cell division"/>
    <property type="evidence" value="ECO:0007669"/>
    <property type="project" value="InterPro"/>
</dbReference>
<feature type="transmembrane region" description="Helical" evidence="11">
    <location>
        <begin position="149"/>
        <end position="170"/>
    </location>
</feature>
<keyword evidence="4 11" id="KW-0808">Transferase</keyword>
<dbReference type="PROSITE" id="PS00428">
    <property type="entry name" value="FTSW_RODA_SPOVE"/>
    <property type="match status" value="1"/>
</dbReference>
<keyword evidence="7 11" id="KW-0573">Peptidoglycan synthesis</keyword>
<dbReference type="PANTHER" id="PTHR30474">
    <property type="entry name" value="CELL CYCLE PROTEIN"/>
    <property type="match status" value="1"/>
</dbReference>
<dbReference type="UniPathway" id="UPA00219"/>
<keyword evidence="11" id="KW-0997">Cell inner membrane</keyword>
<protein>
    <recommendedName>
        <fullName evidence="11">Peptidoglycan glycosyltransferase MrdB</fullName>
        <shortName evidence="11">PGT</shortName>
        <ecNumber evidence="11">2.4.99.28</ecNumber>
    </recommendedName>
    <alternativeName>
        <fullName evidence="11">Cell elongation protein RodA</fullName>
    </alternativeName>
    <alternativeName>
        <fullName evidence="11">Cell wall polymerase</fullName>
    </alternativeName>
    <alternativeName>
        <fullName evidence="11">Peptidoglycan polymerase</fullName>
        <shortName evidence="11">PG polymerase</shortName>
    </alternativeName>
</protein>
<evidence type="ECO:0000256" key="8">
    <source>
        <dbReference type="ARBA" id="ARBA00022989"/>
    </source>
</evidence>
<evidence type="ECO:0000256" key="5">
    <source>
        <dbReference type="ARBA" id="ARBA00022692"/>
    </source>
</evidence>
<feature type="transmembrane region" description="Helical" evidence="11">
    <location>
        <begin position="31"/>
        <end position="51"/>
    </location>
</feature>
<dbReference type="EMBL" id="CP003807">
    <property type="protein sequence ID" value="AGF50084.1"/>
    <property type="molecule type" value="Genomic_DNA"/>
</dbReference>
<evidence type="ECO:0000313" key="13">
    <source>
        <dbReference type="Proteomes" id="UP000011563"/>
    </source>
</evidence>
<feature type="transmembrane region" description="Helical" evidence="11">
    <location>
        <begin position="298"/>
        <end position="319"/>
    </location>
</feature>
<comment type="function">
    <text evidence="11">Peptidoglycan polymerase that is essential for cell wall elongation.</text>
</comment>
<dbReference type="GO" id="GO:0008360">
    <property type="term" value="P:regulation of cell shape"/>
    <property type="evidence" value="ECO:0007669"/>
    <property type="project" value="UniProtKB-KW"/>
</dbReference>
<keyword evidence="2 11" id="KW-1003">Cell membrane</keyword>
<dbReference type="GO" id="GO:0071555">
    <property type="term" value="P:cell wall organization"/>
    <property type="evidence" value="ECO:0007669"/>
    <property type="project" value="UniProtKB-KW"/>
</dbReference>
<keyword evidence="8 11" id="KW-1133">Transmembrane helix</keyword>
<gene>
    <name evidence="11" type="primary">mrdB</name>
    <name evidence="11" type="synonym">rodA</name>
    <name evidence="12" type="ORF">BCUE_0094</name>
</gene>
<dbReference type="Proteomes" id="UP000011563">
    <property type="component" value="Chromosome"/>
</dbReference>
<keyword evidence="13" id="KW-1185">Reference proteome</keyword>
<evidence type="ECO:0000256" key="4">
    <source>
        <dbReference type="ARBA" id="ARBA00022679"/>
    </source>
</evidence>
<comment type="catalytic activity">
    <reaction evidence="11">
        <text>[GlcNAc-(1-&gt;4)-Mur2Ac(oyl-L-Ala-gamma-D-Glu-L-Lys-D-Ala-D-Ala)](n)-di-trans,octa-cis-undecaprenyl diphosphate + beta-D-GlcNAc-(1-&gt;4)-Mur2Ac(oyl-L-Ala-gamma-D-Glu-L-Lys-D-Ala-D-Ala)-di-trans,octa-cis-undecaprenyl diphosphate = [GlcNAc-(1-&gt;4)-Mur2Ac(oyl-L-Ala-gamma-D-Glu-L-Lys-D-Ala-D-Ala)](n+1)-di-trans,octa-cis-undecaprenyl diphosphate + di-trans,octa-cis-undecaprenyl diphosphate + H(+)</text>
        <dbReference type="Rhea" id="RHEA:23708"/>
        <dbReference type="Rhea" id="RHEA-COMP:9602"/>
        <dbReference type="Rhea" id="RHEA-COMP:9603"/>
        <dbReference type="ChEBI" id="CHEBI:15378"/>
        <dbReference type="ChEBI" id="CHEBI:58405"/>
        <dbReference type="ChEBI" id="CHEBI:60033"/>
        <dbReference type="ChEBI" id="CHEBI:78435"/>
        <dbReference type="EC" id="2.4.99.28"/>
    </reaction>
</comment>
<evidence type="ECO:0000256" key="1">
    <source>
        <dbReference type="ARBA" id="ARBA00004141"/>
    </source>
</evidence>
<evidence type="ECO:0000256" key="10">
    <source>
        <dbReference type="ARBA" id="ARBA00023316"/>
    </source>
</evidence>
<evidence type="ECO:0000313" key="12">
    <source>
        <dbReference type="EMBL" id="AGF50084.1"/>
    </source>
</evidence>
<keyword evidence="3 11" id="KW-0328">Glycosyltransferase</keyword>
<comment type="subcellular location">
    <subcellularLocation>
        <location evidence="11">Cell inner membrane</location>
        <topology evidence="11">Multi-pass membrane protein</topology>
    </subcellularLocation>
    <subcellularLocation>
        <location evidence="1">Membrane</location>
        <topology evidence="1">Multi-pass membrane protein</topology>
    </subcellularLocation>
</comment>
<dbReference type="GO" id="GO:0008955">
    <property type="term" value="F:peptidoglycan glycosyltransferase activity"/>
    <property type="evidence" value="ECO:0007669"/>
    <property type="project" value="UniProtKB-UniRule"/>
</dbReference>
<evidence type="ECO:0000256" key="6">
    <source>
        <dbReference type="ARBA" id="ARBA00022960"/>
    </source>
</evidence>
<keyword evidence="5 11" id="KW-0812">Transmembrane</keyword>
<evidence type="ECO:0000256" key="7">
    <source>
        <dbReference type="ARBA" id="ARBA00022984"/>
    </source>
</evidence>
<dbReference type="PANTHER" id="PTHR30474:SF1">
    <property type="entry name" value="PEPTIDOGLYCAN GLYCOSYLTRANSFERASE MRDB"/>
    <property type="match status" value="1"/>
</dbReference>
<organism evidence="12 13">
    <name type="scientific">Candidatus Kinetoplastidibacterium blastocrithidiae TCC012E</name>
    <dbReference type="NCBI Taxonomy" id="1208922"/>
    <lineage>
        <taxon>Bacteria</taxon>
        <taxon>Pseudomonadati</taxon>
        <taxon>Pseudomonadota</taxon>
        <taxon>Betaproteobacteria</taxon>
        <taxon>Candidatus Kinetoplastidibacterium</taxon>
    </lineage>
</organism>
<sequence length="391" mass="44364">MIYSFISYKEIFRLKNFYVFILQKLINCIDFYLLIILIAFMTIDMAVMYSAVGPSSYRFIRQFDHFLFSLFIMLLISFIPQHLLRNFSIPFYVLGVVLLLCVEFFGETVKGATRWLSLGFIRIQPSEILKIAVPMMLSYFFDMQDREYLTVRSFLIASLILLVPCFFILIQPDLGTALLVFGAGISVIYFAGLPFRVILPIFLTLTFIVSCLMYYEDVLCADSFRWLFFHDYQKNRICTLLNPSSDPLGRGFHTMQSIIAVGSGGLYGKGYMLGTQTHLDFIPERSTDFIFAVFAEEFGLYGCIFLLILYSILIFRGLLISMQASSQFSKLLAGSISMMIFIYVFVNIGMVTGILPVVGVPLPFMSYGGSALLTMCIACGILMNIGRAADK</sequence>
<dbReference type="PATRIC" id="fig|1208922.3.peg.650"/>
<keyword evidence="9 11" id="KW-0472">Membrane</keyword>